<gene>
    <name evidence="1" type="ORF">Godav_012154</name>
</gene>
<sequence length="40" mass="4599">MKALYVIFCTSNNENVKGSLNAQSPRKHVTSLKRFMKKQT</sequence>
<name>A0A7J8RDN1_GOSDV</name>
<reference evidence="1 2" key="1">
    <citation type="journal article" date="2019" name="Genome Biol. Evol.">
        <title>Insights into the evolution of the New World diploid cottons (Gossypium, subgenus Houzingenia) based on genome sequencing.</title>
        <authorList>
            <person name="Grover C.E."/>
            <person name="Arick M.A. 2nd"/>
            <person name="Thrash A."/>
            <person name="Conover J.L."/>
            <person name="Sanders W.S."/>
            <person name="Peterson D.G."/>
            <person name="Frelichowski J.E."/>
            <person name="Scheffler J.A."/>
            <person name="Scheffler B.E."/>
            <person name="Wendel J.F."/>
        </authorList>
    </citation>
    <scope>NUCLEOTIDE SEQUENCE [LARGE SCALE GENOMIC DNA]</scope>
    <source>
        <strain evidence="1">27</strain>
        <tissue evidence="1">Leaf</tissue>
    </source>
</reference>
<dbReference type="AlphaFoldDB" id="A0A7J8RDN1"/>
<dbReference type="EMBL" id="JABFAC010000004">
    <property type="protein sequence ID" value="MBA0611466.1"/>
    <property type="molecule type" value="Genomic_DNA"/>
</dbReference>
<protein>
    <submittedName>
        <fullName evidence="1">Uncharacterized protein</fullName>
    </submittedName>
</protein>
<organism evidence="1 2">
    <name type="scientific">Gossypium davidsonii</name>
    <name type="common">Davidson's cotton</name>
    <name type="synonym">Gossypium klotzschianum subsp. davidsonii</name>
    <dbReference type="NCBI Taxonomy" id="34287"/>
    <lineage>
        <taxon>Eukaryota</taxon>
        <taxon>Viridiplantae</taxon>
        <taxon>Streptophyta</taxon>
        <taxon>Embryophyta</taxon>
        <taxon>Tracheophyta</taxon>
        <taxon>Spermatophyta</taxon>
        <taxon>Magnoliopsida</taxon>
        <taxon>eudicotyledons</taxon>
        <taxon>Gunneridae</taxon>
        <taxon>Pentapetalae</taxon>
        <taxon>rosids</taxon>
        <taxon>malvids</taxon>
        <taxon>Malvales</taxon>
        <taxon>Malvaceae</taxon>
        <taxon>Malvoideae</taxon>
        <taxon>Gossypium</taxon>
    </lineage>
</organism>
<keyword evidence="2" id="KW-1185">Reference proteome</keyword>
<proteinExistence type="predicted"/>
<accession>A0A7J8RDN1</accession>
<evidence type="ECO:0000313" key="2">
    <source>
        <dbReference type="Proteomes" id="UP000593561"/>
    </source>
</evidence>
<evidence type="ECO:0000313" key="1">
    <source>
        <dbReference type="EMBL" id="MBA0611466.1"/>
    </source>
</evidence>
<comment type="caution">
    <text evidence="1">The sequence shown here is derived from an EMBL/GenBank/DDBJ whole genome shotgun (WGS) entry which is preliminary data.</text>
</comment>
<dbReference type="Proteomes" id="UP000593561">
    <property type="component" value="Unassembled WGS sequence"/>
</dbReference>